<dbReference type="PANTHER" id="PTHR21342">
    <property type="entry name" value="PHOSPHOPANTETHEINE ADENYLYLTRANSFERASE"/>
    <property type="match status" value="1"/>
</dbReference>
<feature type="binding site" evidence="9">
    <location>
        <begin position="90"/>
        <end position="92"/>
    </location>
    <ligand>
        <name>ATP</name>
        <dbReference type="ChEBI" id="CHEBI:30616"/>
    </ligand>
</feature>
<reference evidence="11 12" key="1">
    <citation type="submission" date="2017-06" db="EMBL/GenBank/DDBJ databases">
        <authorList>
            <consortium name="Pathogen Informatics"/>
        </authorList>
    </citation>
    <scope>NUCLEOTIDE SEQUENCE [LARGE SCALE GENOMIC DNA]</scope>
    <source>
        <strain evidence="11 12">NCTC13839</strain>
    </source>
</reference>
<comment type="function">
    <text evidence="9">Reversibly transfers an adenylyl group from ATP to 4'-phosphopantetheine, yielding dephospho-CoA (dPCoA) and pyrophosphate.</text>
</comment>
<dbReference type="EMBL" id="LT906462">
    <property type="protein sequence ID" value="SNV72181.1"/>
    <property type="molecule type" value="Genomic_DNA"/>
</dbReference>
<comment type="subunit">
    <text evidence="9">Homohexamer.</text>
</comment>
<comment type="catalytic activity">
    <reaction evidence="8 9">
        <text>(R)-4'-phosphopantetheine + ATP + H(+) = 3'-dephospho-CoA + diphosphate</text>
        <dbReference type="Rhea" id="RHEA:19801"/>
        <dbReference type="ChEBI" id="CHEBI:15378"/>
        <dbReference type="ChEBI" id="CHEBI:30616"/>
        <dbReference type="ChEBI" id="CHEBI:33019"/>
        <dbReference type="ChEBI" id="CHEBI:57328"/>
        <dbReference type="ChEBI" id="CHEBI:61723"/>
        <dbReference type="EC" id="2.7.7.3"/>
    </reaction>
</comment>
<feature type="binding site" evidence="9">
    <location>
        <position position="43"/>
    </location>
    <ligand>
        <name>substrate</name>
    </ligand>
</feature>
<keyword evidence="7 9" id="KW-0173">Coenzyme A biosynthesis</keyword>
<dbReference type="Proteomes" id="UP000242084">
    <property type="component" value="Chromosome 1"/>
</dbReference>
<dbReference type="InterPro" id="IPR014729">
    <property type="entry name" value="Rossmann-like_a/b/a_fold"/>
</dbReference>
<keyword evidence="2 9" id="KW-0808">Transferase</keyword>
<keyword evidence="5 9" id="KW-0067">ATP-binding</keyword>
<evidence type="ECO:0000256" key="3">
    <source>
        <dbReference type="ARBA" id="ARBA00022695"/>
    </source>
</evidence>
<dbReference type="GO" id="GO:0005737">
    <property type="term" value="C:cytoplasm"/>
    <property type="evidence" value="ECO:0007669"/>
    <property type="project" value="UniProtKB-SubCell"/>
</dbReference>
<keyword evidence="4 9" id="KW-0547">Nucleotide-binding</keyword>
<comment type="cofactor">
    <cofactor evidence="9">
        <name>Mg(2+)</name>
        <dbReference type="ChEBI" id="CHEBI:18420"/>
    </cofactor>
</comment>
<feature type="binding site" evidence="9">
    <location>
        <position position="89"/>
    </location>
    <ligand>
        <name>substrate</name>
    </ligand>
</feature>
<organism evidence="11 12">
    <name type="scientific">Mammaliicoccus stepanovicii</name>
    <dbReference type="NCBI Taxonomy" id="643214"/>
    <lineage>
        <taxon>Bacteria</taxon>
        <taxon>Bacillati</taxon>
        <taxon>Bacillota</taxon>
        <taxon>Bacilli</taxon>
        <taxon>Bacillales</taxon>
        <taxon>Staphylococcaceae</taxon>
        <taxon>Mammaliicoccus</taxon>
    </lineage>
</organism>
<keyword evidence="1 9" id="KW-0963">Cytoplasm</keyword>
<accession>A0A239ZLD9</accession>
<evidence type="ECO:0000256" key="8">
    <source>
        <dbReference type="ARBA" id="ARBA00029346"/>
    </source>
</evidence>
<dbReference type="KEGG" id="sste:SAMEA4384403_1693"/>
<dbReference type="OrthoDB" id="9806661at2"/>
<evidence type="ECO:0000256" key="7">
    <source>
        <dbReference type="ARBA" id="ARBA00022993"/>
    </source>
</evidence>
<dbReference type="CDD" id="cd02163">
    <property type="entry name" value="PPAT"/>
    <property type="match status" value="1"/>
</dbReference>
<dbReference type="NCBIfam" id="TIGR00125">
    <property type="entry name" value="cyt_tran_rel"/>
    <property type="match status" value="1"/>
</dbReference>
<dbReference type="HAMAP" id="MF_00151">
    <property type="entry name" value="PPAT_bact"/>
    <property type="match status" value="1"/>
</dbReference>
<feature type="binding site" evidence="9">
    <location>
        <position position="100"/>
    </location>
    <ligand>
        <name>ATP</name>
        <dbReference type="ChEBI" id="CHEBI:30616"/>
    </ligand>
</feature>
<evidence type="ECO:0000256" key="4">
    <source>
        <dbReference type="ARBA" id="ARBA00022741"/>
    </source>
</evidence>
<comment type="subcellular location">
    <subcellularLocation>
        <location evidence="9">Cytoplasm</location>
    </subcellularLocation>
</comment>
<dbReference type="GO" id="GO:0005524">
    <property type="term" value="F:ATP binding"/>
    <property type="evidence" value="ECO:0007669"/>
    <property type="project" value="UniProtKB-KW"/>
</dbReference>
<evidence type="ECO:0000256" key="6">
    <source>
        <dbReference type="ARBA" id="ARBA00022842"/>
    </source>
</evidence>
<dbReference type="Gene3D" id="3.40.50.620">
    <property type="entry name" value="HUPs"/>
    <property type="match status" value="1"/>
</dbReference>
<feature type="binding site" evidence="9">
    <location>
        <position position="75"/>
    </location>
    <ligand>
        <name>substrate</name>
    </ligand>
</feature>
<evidence type="ECO:0000313" key="12">
    <source>
        <dbReference type="Proteomes" id="UP000242084"/>
    </source>
</evidence>
<feature type="binding site" evidence="9">
    <location>
        <begin position="11"/>
        <end position="12"/>
    </location>
    <ligand>
        <name>ATP</name>
        <dbReference type="ChEBI" id="CHEBI:30616"/>
    </ligand>
</feature>
<dbReference type="SUPFAM" id="SSF52374">
    <property type="entry name" value="Nucleotidylyl transferase"/>
    <property type="match status" value="1"/>
</dbReference>
<sequence length="165" mass="18565">MTKRIAVVPGSFDPITLGHIDIIKRSAKIFDEIHVSVLKNSSKSGLFETQERVSLIEEALHDVPNVVVHSFHGLLVDFCKEINATTIVRGLRAISDFEYEMQLTSMNKKLDDDIETLYMMTNNNYSFISSSVVKEVAQFGGDISEFVPENVNKALKEKIKTKNSK</sequence>
<dbReference type="InterPro" id="IPR004821">
    <property type="entry name" value="Cyt_trans-like"/>
</dbReference>
<evidence type="ECO:0000256" key="2">
    <source>
        <dbReference type="ARBA" id="ARBA00022679"/>
    </source>
</evidence>
<dbReference type="AlphaFoldDB" id="A0A239ZLD9"/>
<dbReference type="GO" id="GO:0004595">
    <property type="term" value="F:pantetheine-phosphate adenylyltransferase activity"/>
    <property type="evidence" value="ECO:0007669"/>
    <property type="project" value="UniProtKB-UniRule"/>
</dbReference>
<keyword evidence="12" id="KW-1185">Reference proteome</keyword>
<keyword evidence="6 9" id="KW-0460">Magnesium</keyword>
<feature type="binding site" evidence="9">
    <location>
        <begin position="125"/>
        <end position="131"/>
    </location>
    <ligand>
        <name>ATP</name>
        <dbReference type="ChEBI" id="CHEBI:30616"/>
    </ligand>
</feature>
<feature type="domain" description="Cytidyltransferase-like" evidence="10">
    <location>
        <begin position="8"/>
        <end position="135"/>
    </location>
</feature>
<evidence type="ECO:0000313" key="11">
    <source>
        <dbReference type="EMBL" id="SNV72181.1"/>
    </source>
</evidence>
<dbReference type="EC" id="2.7.7.3" evidence="9"/>
<evidence type="ECO:0000256" key="9">
    <source>
        <dbReference type="HAMAP-Rule" id="MF_00151"/>
    </source>
</evidence>
<evidence type="ECO:0000259" key="10">
    <source>
        <dbReference type="Pfam" id="PF01467"/>
    </source>
</evidence>
<keyword evidence="3 9" id="KW-0548">Nucleotidyltransferase</keyword>
<dbReference type="FunFam" id="3.40.50.620:FF:000012">
    <property type="entry name" value="Phosphopantetheine adenylyltransferase"/>
    <property type="match status" value="1"/>
</dbReference>
<dbReference type="InterPro" id="IPR001980">
    <property type="entry name" value="PPAT"/>
</dbReference>
<dbReference type="Pfam" id="PF01467">
    <property type="entry name" value="CTP_transf_like"/>
    <property type="match status" value="1"/>
</dbReference>
<evidence type="ECO:0000256" key="1">
    <source>
        <dbReference type="ARBA" id="ARBA00022490"/>
    </source>
</evidence>
<gene>
    <name evidence="9 11" type="primary">coaD</name>
    <name evidence="11" type="ORF">SAMEA4384403_01693</name>
</gene>
<dbReference type="UniPathway" id="UPA00241">
    <property type="reaction ID" value="UER00355"/>
</dbReference>
<feature type="binding site" evidence="9">
    <location>
        <position position="11"/>
    </location>
    <ligand>
        <name>substrate</name>
    </ligand>
</feature>
<comment type="similarity">
    <text evidence="9">Belongs to the bacterial CoaD family.</text>
</comment>
<evidence type="ECO:0000256" key="5">
    <source>
        <dbReference type="ARBA" id="ARBA00022840"/>
    </source>
</evidence>
<protein>
    <recommendedName>
        <fullName evidence="9">Phosphopantetheine adenylyltransferase</fullName>
        <ecNumber evidence="9">2.7.7.3</ecNumber>
    </recommendedName>
    <alternativeName>
        <fullName evidence="9">Dephospho-CoA pyrophosphorylase</fullName>
    </alternativeName>
    <alternativeName>
        <fullName evidence="9">Pantetheine-phosphate adenylyltransferase</fullName>
        <shortName evidence="9">PPAT</shortName>
    </alternativeName>
</protein>
<feature type="binding site" evidence="9">
    <location>
        <position position="19"/>
    </location>
    <ligand>
        <name>ATP</name>
        <dbReference type="ChEBI" id="CHEBI:30616"/>
    </ligand>
</feature>
<comment type="pathway">
    <text evidence="9">Cofactor biosynthesis; coenzyme A biosynthesis; CoA from (R)-pantothenate: step 4/5.</text>
</comment>
<dbReference type="GO" id="GO:0015937">
    <property type="term" value="P:coenzyme A biosynthetic process"/>
    <property type="evidence" value="ECO:0007669"/>
    <property type="project" value="UniProtKB-UniRule"/>
</dbReference>
<dbReference type="PANTHER" id="PTHR21342:SF1">
    <property type="entry name" value="PHOSPHOPANTETHEINE ADENYLYLTRANSFERASE"/>
    <property type="match status" value="1"/>
</dbReference>
<feature type="site" description="Transition state stabilizer" evidence="9">
    <location>
        <position position="19"/>
    </location>
</feature>
<dbReference type="NCBIfam" id="TIGR01510">
    <property type="entry name" value="coaD_prev_kdtB"/>
    <property type="match status" value="1"/>
</dbReference>
<dbReference type="PRINTS" id="PR01020">
    <property type="entry name" value="LPSBIOSNTHSS"/>
</dbReference>
<proteinExistence type="inferred from homology"/>
<name>A0A239ZLD9_9STAP</name>
<dbReference type="RefSeq" id="WP_095088587.1">
    <property type="nucleotide sequence ID" value="NZ_BMDM01000004.1"/>
</dbReference>